<feature type="region of interest" description="Disordered" evidence="1">
    <location>
        <begin position="1"/>
        <end position="23"/>
    </location>
</feature>
<dbReference type="KEGG" id="bma:BMAA1093"/>
<dbReference type="Proteomes" id="UP000006693">
    <property type="component" value="Chromosome 2"/>
</dbReference>
<evidence type="ECO:0000256" key="1">
    <source>
        <dbReference type="SAM" id="MobiDB-lite"/>
    </source>
</evidence>
<protein>
    <submittedName>
        <fullName evidence="2">Uncharacterized protein</fullName>
    </submittedName>
</protein>
<dbReference type="HOGENOM" id="CLU_1746216_0_0_4"/>
<name>A0A0H2WC37_BURMA</name>
<sequence length="151" mass="16331">MPMATAPGTRLRPASGAAGVAMSRVDTSKRRSVDTSIRRYIDTSIRRYVVHMFAARPCTRTSGRRSGGTPSNVDRLTTRFLNFSDGRDARPRANIIAIACVASPVDKRDRSNEPITVNLPSKRGAQVEGAASEAIAPMPSAWCPYVRLAGK</sequence>
<evidence type="ECO:0000313" key="2">
    <source>
        <dbReference type="EMBL" id="AAU46251.1"/>
    </source>
</evidence>
<accession>A0A0H2WC37</accession>
<evidence type="ECO:0000313" key="3">
    <source>
        <dbReference type="Proteomes" id="UP000006693"/>
    </source>
</evidence>
<reference evidence="2 3" key="1">
    <citation type="journal article" date="2004" name="Proc. Natl. Acad. Sci. U.S.A.">
        <title>Structural flexibility in the Burkholderia mallei genome.</title>
        <authorList>
            <person name="Nierman W.C."/>
            <person name="DeShazer D."/>
            <person name="Kim H.S."/>
            <person name="Tettelin H."/>
            <person name="Nelson K.E."/>
            <person name="Feldblyum T."/>
            <person name="Ulrich R.L."/>
            <person name="Ronning C.M."/>
            <person name="Brinkac L.M."/>
            <person name="Daugherty S.C."/>
            <person name="Davidsen T.D."/>
            <person name="Deboy R.T."/>
            <person name="Dimitrov G."/>
            <person name="Dodson R.J."/>
            <person name="Durkin A.S."/>
            <person name="Gwinn M.L."/>
            <person name="Haft D.H."/>
            <person name="Khouri H."/>
            <person name="Kolonay J.F."/>
            <person name="Madupu R."/>
            <person name="Mohammoud Y."/>
            <person name="Nelson W.C."/>
            <person name="Radune D."/>
            <person name="Romero C.M."/>
            <person name="Sarria S."/>
            <person name="Selengut J."/>
            <person name="Shamblin C."/>
            <person name="Sullivan S.A."/>
            <person name="White O."/>
            <person name="Yu Y."/>
            <person name="Zafar N."/>
            <person name="Zhou L."/>
            <person name="Fraser C.M."/>
        </authorList>
    </citation>
    <scope>NUCLEOTIDE SEQUENCE [LARGE SCALE GENOMIC DNA]</scope>
    <source>
        <strain evidence="2 3">ATCC 23344</strain>
    </source>
</reference>
<gene>
    <name evidence="2" type="ordered locus">BMAA1093</name>
</gene>
<dbReference type="EMBL" id="CP000011">
    <property type="protein sequence ID" value="AAU46251.1"/>
    <property type="molecule type" value="Genomic_DNA"/>
</dbReference>
<dbReference type="AlphaFoldDB" id="A0A0H2WC37"/>
<proteinExistence type="predicted"/>
<keyword evidence="3" id="KW-1185">Reference proteome</keyword>
<organism evidence="2 3">
    <name type="scientific">Burkholderia mallei (strain ATCC 23344)</name>
    <dbReference type="NCBI Taxonomy" id="243160"/>
    <lineage>
        <taxon>Bacteria</taxon>
        <taxon>Pseudomonadati</taxon>
        <taxon>Pseudomonadota</taxon>
        <taxon>Betaproteobacteria</taxon>
        <taxon>Burkholderiales</taxon>
        <taxon>Burkholderiaceae</taxon>
        <taxon>Burkholderia</taxon>
        <taxon>pseudomallei group</taxon>
    </lineage>
</organism>